<dbReference type="EMBL" id="LR899014">
    <property type="protein sequence ID" value="CAD7091980.1"/>
    <property type="molecule type" value="Genomic_DNA"/>
</dbReference>
<dbReference type="GO" id="GO:0005759">
    <property type="term" value="C:mitochondrial matrix"/>
    <property type="evidence" value="ECO:0007669"/>
    <property type="project" value="UniProtKB-SubCell"/>
</dbReference>
<dbReference type="GO" id="GO:0006105">
    <property type="term" value="P:succinate metabolic process"/>
    <property type="evidence" value="ECO:0007669"/>
    <property type="project" value="TreeGrafter"/>
</dbReference>
<comment type="similarity">
    <text evidence="2 6">Belongs to the complex I LYR family. SDHAF3 subfamily.</text>
</comment>
<dbReference type="PANTHER" id="PTHR13137">
    <property type="entry name" value="DC11 ACN9 HOMOLOG"/>
    <property type="match status" value="1"/>
</dbReference>
<accession>A0A7R8V4F3</accession>
<evidence type="ECO:0000256" key="4">
    <source>
        <dbReference type="ARBA" id="ARBA00023128"/>
    </source>
</evidence>
<protein>
    <recommendedName>
        <fullName evidence="6">Succinate dehydrogenase assembly factor 3</fullName>
        <shortName evidence="6">SDH assembly factor 3</shortName>
        <shortName evidence="6">SDHAF3</shortName>
    </recommendedName>
</protein>
<keyword evidence="5 6" id="KW-0143">Chaperone</keyword>
<dbReference type="GO" id="GO:0005758">
    <property type="term" value="C:mitochondrial intermembrane space"/>
    <property type="evidence" value="ECO:0007669"/>
    <property type="project" value="TreeGrafter"/>
</dbReference>
<comment type="function">
    <text evidence="6">Plays an essential role in the assembly of succinate dehydrogenase (SDH), an enzyme complex (also referred to as respiratory complex II) that is a component of both the tricarboxylic acid (TCA) cycle and the mitochondrial electron transport chain, and which couples the oxidation of succinate to fumarate with the reduction of ubiquinone (coenzyme Q) to ubiquinol. Promotes maturation of the iron-sulfur protein subunit of the SDH catalytic dimer, protecting it from the deleterious effects of oxidants. May act together with SDHAF1.</text>
</comment>
<dbReference type="FunCoup" id="A0A7R8V4F3">
    <property type="interactions" value="1036"/>
</dbReference>
<evidence type="ECO:0000256" key="6">
    <source>
        <dbReference type="RuleBase" id="RU368039"/>
    </source>
</evidence>
<evidence type="ECO:0000313" key="9">
    <source>
        <dbReference type="Proteomes" id="UP000594454"/>
    </source>
</evidence>
<organism evidence="8 9">
    <name type="scientific">Hermetia illucens</name>
    <name type="common">Black soldier fly</name>
    <dbReference type="NCBI Taxonomy" id="343691"/>
    <lineage>
        <taxon>Eukaryota</taxon>
        <taxon>Metazoa</taxon>
        <taxon>Ecdysozoa</taxon>
        <taxon>Arthropoda</taxon>
        <taxon>Hexapoda</taxon>
        <taxon>Insecta</taxon>
        <taxon>Pterygota</taxon>
        <taxon>Neoptera</taxon>
        <taxon>Endopterygota</taxon>
        <taxon>Diptera</taxon>
        <taxon>Brachycera</taxon>
        <taxon>Stratiomyomorpha</taxon>
        <taxon>Stratiomyidae</taxon>
        <taxon>Hermetiinae</taxon>
        <taxon>Hermetia</taxon>
    </lineage>
</organism>
<keyword evidence="4 6" id="KW-0496">Mitochondrion</keyword>
<feature type="region of interest" description="Disordered" evidence="7">
    <location>
        <begin position="106"/>
        <end position="129"/>
    </location>
</feature>
<gene>
    <name evidence="8" type="ORF">HERILL_LOCUS14375</name>
</gene>
<keyword evidence="3" id="KW-0809">Transit peptide</keyword>
<dbReference type="PANTHER" id="PTHR13137:SF6">
    <property type="entry name" value="SUCCINATE DEHYDROGENASE ASSEMBLY FACTOR 3, MITOCHONDRIAL"/>
    <property type="match status" value="1"/>
</dbReference>
<dbReference type="GO" id="GO:0034553">
    <property type="term" value="P:mitochondrial respiratory chain complex II assembly"/>
    <property type="evidence" value="ECO:0007669"/>
    <property type="project" value="UniProtKB-UniRule"/>
</dbReference>
<dbReference type="InParanoid" id="A0A7R8V4F3"/>
<dbReference type="Pfam" id="PF13233">
    <property type="entry name" value="Complex1_LYR_2"/>
    <property type="match status" value="1"/>
</dbReference>
<dbReference type="OrthoDB" id="278329at2759"/>
<dbReference type="Proteomes" id="UP000594454">
    <property type="component" value="Chromosome 6"/>
</dbReference>
<evidence type="ECO:0000256" key="3">
    <source>
        <dbReference type="ARBA" id="ARBA00022946"/>
    </source>
</evidence>
<evidence type="ECO:0000256" key="1">
    <source>
        <dbReference type="ARBA" id="ARBA00004305"/>
    </source>
</evidence>
<dbReference type="AlphaFoldDB" id="A0A7R8V4F3"/>
<sequence length="129" mass="14630">MACHLSQSQRVRILYKAILRLHRGLPAELRELGDNYTRDEFKRHKKCNEAEATLFMTEWTKYALTLSEQMGLRGKAKSKIGEPVSEDDLQSLRDEQVVQLYELLLAAKGEPSDPDPQGGGATTARKKQE</sequence>
<proteinExistence type="inferred from homology"/>
<comment type="subunit">
    <text evidence="6">Interacts with the iron-sulfur protein subunit within the SDH catalytic dimer.</text>
</comment>
<name>A0A7R8V4F3_HERIL</name>
<dbReference type="OMA" id="WQQTNEN"/>
<reference evidence="8 9" key="1">
    <citation type="submission" date="2020-11" db="EMBL/GenBank/DDBJ databases">
        <authorList>
            <person name="Wallbank WR R."/>
            <person name="Pardo Diaz C."/>
            <person name="Kozak K."/>
            <person name="Martin S."/>
            <person name="Jiggins C."/>
            <person name="Moest M."/>
            <person name="Warren A I."/>
            <person name="Generalovic N T."/>
            <person name="Byers J.R.P. K."/>
            <person name="Montejo-Kovacevich G."/>
            <person name="Yen C E."/>
        </authorList>
    </citation>
    <scope>NUCLEOTIDE SEQUENCE [LARGE SCALE GENOMIC DNA]</scope>
</reference>
<evidence type="ECO:0000256" key="5">
    <source>
        <dbReference type="ARBA" id="ARBA00023186"/>
    </source>
</evidence>
<comment type="subcellular location">
    <subcellularLocation>
        <location evidence="1 6">Mitochondrion matrix</location>
    </subcellularLocation>
</comment>
<dbReference type="InterPro" id="IPR008381">
    <property type="entry name" value="SDHAF3/Sdh7"/>
</dbReference>
<evidence type="ECO:0000313" key="8">
    <source>
        <dbReference type="EMBL" id="CAD7091980.1"/>
    </source>
</evidence>
<evidence type="ECO:0000256" key="2">
    <source>
        <dbReference type="ARBA" id="ARBA00006020"/>
    </source>
</evidence>
<dbReference type="CDD" id="cd20270">
    <property type="entry name" value="Complex1_LYR_SDHAF3_LYRM10"/>
    <property type="match status" value="1"/>
</dbReference>
<keyword evidence="9" id="KW-1185">Reference proteome</keyword>
<evidence type="ECO:0000256" key="7">
    <source>
        <dbReference type="SAM" id="MobiDB-lite"/>
    </source>
</evidence>